<feature type="non-terminal residue" evidence="1">
    <location>
        <position position="63"/>
    </location>
</feature>
<accession>A0A382YS03</accession>
<sequence>MKRKISDKDKKDWKNFISNKEKLSNKDLYLSNNKIKKEIIKTIDLHGFSLENANNVIEEFIIQ</sequence>
<dbReference type="EMBL" id="UINC01177884">
    <property type="protein sequence ID" value="SVD85749.1"/>
    <property type="molecule type" value="Genomic_DNA"/>
</dbReference>
<evidence type="ECO:0000313" key="1">
    <source>
        <dbReference type="EMBL" id="SVD85749.1"/>
    </source>
</evidence>
<organism evidence="1">
    <name type="scientific">marine metagenome</name>
    <dbReference type="NCBI Taxonomy" id="408172"/>
    <lineage>
        <taxon>unclassified sequences</taxon>
        <taxon>metagenomes</taxon>
        <taxon>ecological metagenomes</taxon>
    </lineage>
</organism>
<gene>
    <name evidence="1" type="ORF">METZ01_LOCUS438603</name>
</gene>
<protein>
    <submittedName>
        <fullName evidence="1">Uncharacterized protein</fullName>
    </submittedName>
</protein>
<name>A0A382YS03_9ZZZZ</name>
<reference evidence="1" key="1">
    <citation type="submission" date="2018-05" db="EMBL/GenBank/DDBJ databases">
        <authorList>
            <person name="Lanie J.A."/>
            <person name="Ng W.-L."/>
            <person name="Kazmierczak K.M."/>
            <person name="Andrzejewski T.M."/>
            <person name="Davidsen T.M."/>
            <person name="Wayne K.J."/>
            <person name="Tettelin H."/>
            <person name="Glass J.I."/>
            <person name="Rusch D."/>
            <person name="Podicherti R."/>
            <person name="Tsui H.-C.T."/>
            <person name="Winkler M.E."/>
        </authorList>
    </citation>
    <scope>NUCLEOTIDE SEQUENCE</scope>
</reference>
<dbReference type="AlphaFoldDB" id="A0A382YS03"/>
<proteinExistence type="predicted"/>